<gene>
    <name evidence="8" type="ORF">PIIN_00316</name>
</gene>
<name>G4T5V1_SERID</name>
<dbReference type="OrthoDB" id="275783at2759"/>
<protein>
    <recommendedName>
        <fullName evidence="3 6">D-aminoacyl-tRNA deacylase</fullName>
        <ecNumber evidence="2 6">3.1.1.96</ecNumber>
    </recommendedName>
</protein>
<dbReference type="InterPro" id="IPR003732">
    <property type="entry name" value="Daa-tRNA_deacyls_DTD"/>
</dbReference>
<dbReference type="eggNOG" id="KOG3323">
    <property type="taxonomic scope" value="Eukaryota"/>
</dbReference>
<dbReference type="NCBIfam" id="TIGR00256">
    <property type="entry name" value="D-aminoacyl-tRNA deacylase"/>
    <property type="match status" value="1"/>
</dbReference>
<evidence type="ECO:0000256" key="4">
    <source>
        <dbReference type="ARBA" id="ARBA00047676"/>
    </source>
</evidence>
<evidence type="ECO:0000313" key="9">
    <source>
        <dbReference type="Proteomes" id="UP000007148"/>
    </source>
</evidence>
<dbReference type="EMBL" id="CAFZ01000004">
    <property type="protein sequence ID" value="CCA66633.1"/>
    <property type="molecule type" value="Genomic_DNA"/>
</dbReference>
<keyword evidence="6" id="KW-0694">RNA-binding</keyword>
<feature type="compositionally biased region" description="Low complexity" evidence="7">
    <location>
        <begin position="153"/>
        <end position="169"/>
    </location>
</feature>
<comment type="subcellular location">
    <subcellularLocation>
        <location evidence="6">Cytoplasm</location>
    </subcellularLocation>
</comment>
<accession>G4T5V1</accession>
<dbReference type="InParanoid" id="G4T5V1"/>
<dbReference type="GO" id="GO:0000049">
    <property type="term" value="F:tRNA binding"/>
    <property type="evidence" value="ECO:0007669"/>
    <property type="project" value="UniProtKB-KW"/>
</dbReference>
<evidence type="ECO:0000313" key="8">
    <source>
        <dbReference type="EMBL" id="CCA66633.1"/>
    </source>
</evidence>
<organism evidence="8 9">
    <name type="scientific">Serendipita indica (strain DSM 11827)</name>
    <name type="common">Root endophyte fungus</name>
    <name type="synonym">Piriformospora indica</name>
    <dbReference type="NCBI Taxonomy" id="1109443"/>
    <lineage>
        <taxon>Eukaryota</taxon>
        <taxon>Fungi</taxon>
        <taxon>Dikarya</taxon>
        <taxon>Basidiomycota</taxon>
        <taxon>Agaricomycotina</taxon>
        <taxon>Agaricomycetes</taxon>
        <taxon>Sebacinales</taxon>
        <taxon>Serendipitaceae</taxon>
        <taxon>Serendipita</taxon>
    </lineage>
</organism>
<evidence type="ECO:0000256" key="2">
    <source>
        <dbReference type="ARBA" id="ARBA00013056"/>
    </source>
</evidence>
<dbReference type="STRING" id="1109443.G4T5V1"/>
<dbReference type="GO" id="GO:0005737">
    <property type="term" value="C:cytoplasm"/>
    <property type="evidence" value="ECO:0007669"/>
    <property type="project" value="UniProtKB-SubCell"/>
</dbReference>
<keyword evidence="9" id="KW-1185">Reference proteome</keyword>
<dbReference type="PANTHER" id="PTHR10472">
    <property type="entry name" value="D-TYROSYL-TRNA TYR DEACYLASE"/>
    <property type="match status" value="1"/>
</dbReference>
<comment type="caution">
    <text evidence="8">The sequence shown here is derived from an EMBL/GenBank/DDBJ whole genome shotgun (WGS) entry which is preliminary data.</text>
</comment>
<comment type="similarity">
    <text evidence="1 6">Belongs to the DTD family.</text>
</comment>
<feature type="compositionally biased region" description="Basic and acidic residues" evidence="7">
    <location>
        <begin position="205"/>
        <end position="215"/>
    </location>
</feature>
<dbReference type="Gene3D" id="3.50.80.10">
    <property type="entry name" value="D-tyrosyl-tRNA(Tyr) deacylase"/>
    <property type="match status" value="1"/>
</dbReference>
<dbReference type="Proteomes" id="UP000007148">
    <property type="component" value="Unassembled WGS sequence"/>
</dbReference>
<dbReference type="HOGENOM" id="CLU_076901_0_4_1"/>
<evidence type="ECO:0000256" key="7">
    <source>
        <dbReference type="SAM" id="MobiDB-lite"/>
    </source>
</evidence>
<keyword evidence="6" id="KW-0963">Cytoplasm</keyword>
<dbReference type="PANTHER" id="PTHR10472:SF5">
    <property type="entry name" value="D-AMINOACYL-TRNA DEACYLASE 1"/>
    <property type="match status" value="1"/>
</dbReference>
<feature type="region of interest" description="Disordered" evidence="7">
    <location>
        <begin position="148"/>
        <end position="215"/>
    </location>
</feature>
<dbReference type="Pfam" id="PF02580">
    <property type="entry name" value="Tyr_Deacylase"/>
    <property type="match status" value="1"/>
</dbReference>
<keyword evidence="6" id="KW-0820">tRNA-binding</keyword>
<evidence type="ECO:0000256" key="3">
    <source>
        <dbReference type="ARBA" id="ARBA00020007"/>
    </source>
</evidence>
<dbReference type="InterPro" id="IPR023509">
    <property type="entry name" value="DTD-like_sf"/>
</dbReference>
<comment type="catalytic activity">
    <reaction evidence="4">
        <text>glycyl-tRNA(Ala) + H2O = tRNA(Ala) + glycine + H(+)</text>
        <dbReference type="Rhea" id="RHEA:53744"/>
        <dbReference type="Rhea" id="RHEA-COMP:9657"/>
        <dbReference type="Rhea" id="RHEA-COMP:13640"/>
        <dbReference type="ChEBI" id="CHEBI:15377"/>
        <dbReference type="ChEBI" id="CHEBI:15378"/>
        <dbReference type="ChEBI" id="CHEBI:57305"/>
        <dbReference type="ChEBI" id="CHEBI:78442"/>
        <dbReference type="ChEBI" id="CHEBI:78522"/>
        <dbReference type="EC" id="3.1.1.96"/>
    </reaction>
</comment>
<dbReference type="EC" id="3.1.1.96" evidence="2 6"/>
<evidence type="ECO:0000256" key="6">
    <source>
        <dbReference type="RuleBase" id="RU003470"/>
    </source>
</evidence>
<dbReference type="FunFam" id="3.50.80.10:FF:000001">
    <property type="entry name" value="D-aminoacyl-tRNA deacylase"/>
    <property type="match status" value="1"/>
</dbReference>
<dbReference type="GO" id="GO:0051500">
    <property type="term" value="F:D-tyrosyl-tRNA(Tyr) deacylase activity"/>
    <property type="evidence" value="ECO:0007669"/>
    <property type="project" value="TreeGrafter"/>
</dbReference>
<evidence type="ECO:0000256" key="1">
    <source>
        <dbReference type="ARBA" id="ARBA00009673"/>
    </source>
</evidence>
<dbReference type="GO" id="GO:0106026">
    <property type="term" value="F:Gly-tRNA(Ala) deacylase activity"/>
    <property type="evidence" value="ECO:0007669"/>
    <property type="project" value="RHEA"/>
</dbReference>
<proteinExistence type="inferred from homology"/>
<dbReference type="SUPFAM" id="SSF69500">
    <property type="entry name" value="DTD-like"/>
    <property type="match status" value="1"/>
</dbReference>
<dbReference type="AlphaFoldDB" id="G4T5V1"/>
<keyword evidence="6" id="KW-0378">Hydrolase</keyword>
<comment type="catalytic activity">
    <reaction evidence="5">
        <text>a D-aminoacyl-tRNA + H2O = a tRNA + a D-alpha-amino acid + H(+)</text>
        <dbReference type="Rhea" id="RHEA:13953"/>
        <dbReference type="Rhea" id="RHEA-COMP:10123"/>
        <dbReference type="Rhea" id="RHEA-COMP:10124"/>
        <dbReference type="ChEBI" id="CHEBI:15377"/>
        <dbReference type="ChEBI" id="CHEBI:15378"/>
        <dbReference type="ChEBI" id="CHEBI:59871"/>
        <dbReference type="ChEBI" id="CHEBI:78442"/>
        <dbReference type="ChEBI" id="CHEBI:79333"/>
        <dbReference type="EC" id="3.1.1.96"/>
    </reaction>
</comment>
<dbReference type="OMA" id="VFGADMK"/>
<feature type="compositionally biased region" description="Basic and acidic residues" evidence="7">
    <location>
        <begin position="178"/>
        <end position="195"/>
    </location>
</feature>
<reference evidence="8 9" key="1">
    <citation type="journal article" date="2011" name="PLoS Pathog.">
        <title>Endophytic Life Strategies Decoded by Genome and Transcriptome Analyses of the Mutualistic Root Symbiont Piriformospora indica.</title>
        <authorList>
            <person name="Zuccaro A."/>
            <person name="Lahrmann U."/>
            <person name="Guldener U."/>
            <person name="Langen G."/>
            <person name="Pfiffi S."/>
            <person name="Biedenkopf D."/>
            <person name="Wong P."/>
            <person name="Samans B."/>
            <person name="Grimm C."/>
            <person name="Basiewicz M."/>
            <person name="Murat C."/>
            <person name="Martin F."/>
            <person name="Kogel K.H."/>
        </authorList>
    </citation>
    <scope>NUCLEOTIDE SEQUENCE [LARGE SCALE GENOMIC DNA]</scope>
    <source>
        <strain evidence="8 9">DSM 11827</strain>
    </source>
</reference>
<evidence type="ECO:0000256" key="5">
    <source>
        <dbReference type="ARBA" id="ARBA00048018"/>
    </source>
</evidence>
<dbReference type="FunCoup" id="G4T5V1">
    <property type="interactions" value="317"/>
</dbReference>
<sequence length="215" mass="22789">MRAIIQRVSSASVTVNSEVISSIGEGLMVLVGLGTDDTQDDIETIANKILNLKAFPDPKSGGAWKASVKDRGGEILSVSQFTLFAKIVKNKPDFHKAMAAESSKSMYATFLERMGALYDPSKIKDGQFGAMMSVGIVNEGPVTFTLDSRETVSTPGTSTPTASATSSGSQGKTLAQRNAEKALRRSAWEAGKKSGEPSLPGAQDEIQRGSPEDKE</sequence>